<dbReference type="EMBL" id="CABHMY010000122">
    <property type="protein sequence ID" value="VUX14561.1"/>
    <property type="molecule type" value="Genomic_DNA"/>
</dbReference>
<name>A0A564U598_9FIRM</name>
<evidence type="ECO:0000313" key="1">
    <source>
        <dbReference type="EMBL" id="VUX14561.1"/>
    </source>
</evidence>
<accession>A0A564U598</accession>
<evidence type="ECO:0008006" key="3">
    <source>
        <dbReference type="Google" id="ProtNLM"/>
    </source>
</evidence>
<reference evidence="1 2" key="1">
    <citation type="submission" date="2019-07" db="EMBL/GenBank/DDBJ databases">
        <authorList>
            <person name="Hibberd C M."/>
            <person name="Gehrig L. J."/>
            <person name="Chang H.-W."/>
            <person name="Venkatesh S."/>
        </authorList>
    </citation>
    <scope>NUCLEOTIDE SEQUENCE [LARGE SCALE GENOMIC DNA]</scope>
    <source>
        <strain evidence="1">Faecalibacterium_prausnitzii_JG_BgPS064</strain>
    </source>
</reference>
<gene>
    <name evidence="1" type="ORF">FPPS064S07_00983</name>
</gene>
<sequence length="161" mass="18326">MRGDILMAPSLGYDIVKGGRSLMKMPMKIETEMFAPCGMNCMVCYKHCYTKKTKQPCGGCMVESKGKPEHCRKCKIKDCVQSKGLKYCYDCSDFPCKLIKNLERSYNKRYSESLIENSRIVMQKGIPHLMEAHIQKYACPECGGIISLHDKVCTECGKERK</sequence>
<dbReference type="AlphaFoldDB" id="A0A564U598"/>
<dbReference type="Proteomes" id="UP000406184">
    <property type="component" value="Unassembled WGS sequence"/>
</dbReference>
<evidence type="ECO:0000313" key="2">
    <source>
        <dbReference type="Proteomes" id="UP000406184"/>
    </source>
</evidence>
<dbReference type="Pfam" id="PF12675">
    <property type="entry name" value="DUF3795"/>
    <property type="match status" value="1"/>
</dbReference>
<proteinExistence type="predicted"/>
<organism evidence="1 2">
    <name type="scientific">Faecalibacterium prausnitzii</name>
    <dbReference type="NCBI Taxonomy" id="853"/>
    <lineage>
        <taxon>Bacteria</taxon>
        <taxon>Bacillati</taxon>
        <taxon>Bacillota</taxon>
        <taxon>Clostridia</taxon>
        <taxon>Eubacteriales</taxon>
        <taxon>Oscillospiraceae</taxon>
        <taxon>Faecalibacterium</taxon>
    </lineage>
</organism>
<dbReference type="InterPro" id="IPR024227">
    <property type="entry name" value="DUF3795"/>
</dbReference>
<keyword evidence="2" id="KW-1185">Reference proteome</keyword>
<protein>
    <recommendedName>
        <fullName evidence="3">DUF3795 domain-containing protein</fullName>
    </recommendedName>
</protein>